<proteinExistence type="predicted"/>
<dbReference type="SUPFAM" id="SSF54523">
    <property type="entry name" value="Pili subunits"/>
    <property type="match status" value="1"/>
</dbReference>
<dbReference type="NCBIfam" id="TIGR02532">
    <property type="entry name" value="IV_pilin_GFxxxE"/>
    <property type="match status" value="1"/>
</dbReference>
<protein>
    <submittedName>
        <fullName evidence="2">Type IV pilin protein</fullName>
    </submittedName>
</protein>
<accession>A0ABY3MVX7</accession>
<evidence type="ECO:0000256" key="1">
    <source>
        <dbReference type="SAM" id="Phobius"/>
    </source>
</evidence>
<dbReference type="InterPro" id="IPR031982">
    <property type="entry name" value="PilE-like"/>
</dbReference>
<dbReference type="Pfam" id="PF07963">
    <property type="entry name" value="N_methyl"/>
    <property type="match status" value="1"/>
</dbReference>
<keyword evidence="1" id="KW-0472">Membrane</keyword>
<dbReference type="InterPro" id="IPR045584">
    <property type="entry name" value="Pilin-like"/>
</dbReference>
<evidence type="ECO:0000313" key="3">
    <source>
        <dbReference type="Proteomes" id="UP000815846"/>
    </source>
</evidence>
<reference evidence="2 3" key="1">
    <citation type="submission" date="2019-08" db="EMBL/GenBank/DDBJ databases">
        <title>Microbe sample from Colwellia echini.</title>
        <authorList>
            <person name="Christiansen L."/>
            <person name="Pathiraja D."/>
            <person name="Schultz-Johansen M."/>
            <person name="Choi I.-G."/>
            <person name="Stougaard P."/>
        </authorList>
    </citation>
    <scope>NUCLEOTIDE SEQUENCE [LARGE SCALE GENOMIC DNA]</scope>
    <source>
        <strain evidence="2 3">A3</strain>
    </source>
</reference>
<organism evidence="2 3">
    <name type="scientific">Colwellia echini</name>
    <dbReference type="NCBI Taxonomy" id="1982103"/>
    <lineage>
        <taxon>Bacteria</taxon>
        <taxon>Pseudomonadati</taxon>
        <taxon>Pseudomonadota</taxon>
        <taxon>Gammaproteobacteria</taxon>
        <taxon>Alteromonadales</taxon>
        <taxon>Colwelliaceae</taxon>
        <taxon>Colwellia</taxon>
    </lineage>
</organism>
<evidence type="ECO:0000313" key="2">
    <source>
        <dbReference type="EMBL" id="TYK65212.1"/>
    </source>
</evidence>
<keyword evidence="1" id="KW-1133">Transmembrane helix</keyword>
<sequence>MISSDDKQQGKALNKKVNKMQFGFTLVEVMITVGIVGILASIAYPSYTEYVTSSNRTEGQGELLRFANLQEQYFVDYRTYTKDLKKLGESYTKIDTAHGHYEIEVASADGVTFVINATPKGAQATNDSGCAPLTINQAGQKGPEGCWD</sequence>
<comment type="caution">
    <text evidence="2">The sequence shown here is derived from an EMBL/GenBank/DDBJ whole genome shotgun (WGS) entry which is preliminary data.</text>
</comment>
<dbReference type="InterPro" id="IPR012902">
    <property type="entry name" value="N_methyl_site"/>
</dbReference>
<keyword evidence="3" id="KW-1185">Reference proteome</keyword>
<name>A0ABY3MVX7_9GAMM</name>
<gene>
    <name evidence="2" type="ORF">CWS31_012025</name>
</gene>
<dbReference type="Pfam" id="PF16732">
    <property type="entry name" value="ComP_DUS"/>
    <property type="match status" value="1"/>
</dbReference>
<feature type="transmembrane region" description="Helical" evidence="1">
    <location>
        <begin position="21"/>
        <end position="44"/>
    </location>
</feature>
<keyword evidence="1" id="KW-0812">Transmembrane</keyword>
<dbReference type="Proteomes" id="UP000815846">
    <property type="component" value="Unassembled WGS sequence"/>
</dbReference>
<dbReference type="EMBL" id="PJAI02000013">
    <property type="protein sequence ID" value="TYK65212.1"/>
    <property type="molecule type" value="Genomic_DNA"/>
</dbReference>
<dbReference type="Gene3D" id="3.30.700.10">
    <property type="entry name" value="Glycoprotein, Type 4 Pilin"/>
    <property type="match status" value="1"/>
</dbReference>